<name>A0A8J5KFF2_HOMAM</name>
<sequence>MNDARQHNYLTVTQEEQTTCNTLLVQQQPSTSSTMSLPQHTCKITTSATYQGPPSVSGNQHRG</sequence>
<reference evidence="1" key="1">
    <citation type="journal article" date="2021" name="Sci. Adv.">
        <title>The American lobster genome reveals insights on longevity, neural, and immune adaptations.</title>
        <authorList>
            <person name="Polinski J.M."/>
            <person name="Zimin A.V."/>
            <person name="Clark K.F."/>
            <person name="Kohn A.B."/>
            <person name="Sadowski N."/>
            <person name="Timp W."/>
            <person name="Ptitsyn A."/>
            <person name="Khanna P."/>
            <person name="Romanova D.Y."/>
            <person name="Williams P."/>
            <person name="Greenwood S.J."/>
            <person name="Moroz L.L."/>
            <person name="Walt D.R."/>
            <person name="Bodnar A.G."/>
        </authorList>
    </citation>
    <scope>NUCLEOTIDE SEQUENCE</scope>
    <source>
        <strain evidence="1">GMGI-L3</strain>
    </source>
</reference>
<proteinExistence type="predicted"/>
<gene>
    <name evidence="1" type="ORF">Hamer_G002635</name>
</gene>
<comment type="caution">
    <text evidence="1">The sequence shown here is derived from an EMBL/GenBank/DDBJ whole genome shotgun (WGS) entry which is preliminary data.</text>
</comment>
<dbReference type="AlphaFoldDB" id="A0A8J5KFF2"/>
<evidence type="ECO:0000313" key="1">
    <source>
        <dbReference type="EMBL" id="KAG7168549.1"/>
    </source>
</evidence>
<keyword evidence="2" id="KW-1185">Reference proteome</keyword>
<accession>A0A8J5KFF2</accession>
<dbReference type="Proteomes" id="UP000747542">
    <property type="component" value="Unassembled WGS sequence"/>
</dbReference>
<protein>
    <submittedName>
        <fullName evidence="1">Uncharacterized protein</fullName>
    </submittedName>
</protein>
<evidence type="ECO:0000313" key="2">
    <source>
        <dbReference type="Proteomes" id="UP000747542"/>
    </source>
</evidence>
<dbReference type="EMBL" id="JAHLQT010020073">
    <property type="protein sequence ID" value="KAG7168549.1"/>
    <property type="molecule type" value="Genomic_DNA"/>
</dbReference>
<organism evidence="1 2">
    <name type="scientific">Homarus americanus</name>
    <name type="common">American lobster</name>
    <dbReference type="NCBI Taxonomy" id="6706"/>
    <lineage>
        <taxon>Eukaryota</taxon>
        <taxon>Metazoa</taxon>
        <taxon>Ecdysozoa</taxon>
        <taxon>Arthropoda</taxon>
        <taxon>Crustacea</taxon>
        <taxon>Multicrustacea</taxon>
        <taxon>Malacostraca</taxon>
        <taxon>Eumalacostraca</taxon>
        <taxon>Eucarida</taxon>
        <taxon>Decapoda</taxon>
        <taxon>Pleocyemata</taxon>
        <taxon>Astacidea</taxon>
        <taxon>Nephropoidea</taxon>
        <taxon>Nephropidae</taxon>
        <taxon>Homarus</taxon>
    </lineage>
</organism>